<feature type="disulfide bond" evidence="3">
    <location>
        <begin position="80"/>
        <end position="89"/>
    </location>
</feature>
<dbReference type="Proteomes" id="UP001176940">
    <property type="component" value="Unassembled WGS sequence"/>
</dbReference>
<dbReference type="InterPro" id="IPR000742">
    <property type="entry name" value="EGF"/>
</dbReference>
<evidence type="ECO:0000256" key="1">
    <source>
        <dbReference type="ARBA" id="ARBA00022536"/>
    </source>
</evidence>
<accession>A0ABN9MCE4</accession>
<dbReference type="InterPro" id="IPR006586">
    <property type="entry name" value="ADAM_Cys-rich"/>
</dbReference>
<comment type="caution">
    <text evidence="3">Lacks conserved residue(s) required for the propagation of feature annotation.</text>
</comment>
<dbReference type="EMBL" id="CAUEEQ010060644">
    <property type="protein sequence ID" value="CAJ0964434.1"/>
    <property type="molecule type" value="Genomic_DNA"/>
</dbReference>
<dbReference type="Pfam" id="PF07974">
    <property type="entry name" value="EGF_2"/>
    <property type="match status" value="1"/>
</dbReference>
<dbReference type="InterPro" id="IPR013111">
    <property type="entry name" value="EGF_extracell"/>
</dbReference>
<dbReference type="Gene3D" id="2.10.25.10">
    <property type="entry name" value="Laminin"/>
    <property type="match status" value="1"/>
</dbReference>
<feature type="domain" description="EGF-like" evidence="4">
    <location>
        <begin position="54"/>
        <end position="90"/>
    </location>
</feature>
<reference evidence="5" key="1">
    <citation type="submission" date="2023-07" db="EMBL/GenBank/DDBJ databases">
        <authorList>
            <person name="Stuckert A."/>
        </authorList>
    </citation>
    <scope>NUCLEOTIDE SEQUENCE</scope>
</reference>
<comment type="caution">
    <text evidence="5">The sequence shown here is derived from an EMBL/GenBank/DDBJ whole genome shotgun (WGS) entry which is preliminary data.</text>
</comment>
<gene>
    <name evidence="5" type="ORF">RIMI_LOCUS19201813</name>
</gene>
<evidence type="ECO:0000259" key="4">
    <source>
        <dbReference type="PROSITE" id="PS50026"/>
    </source>
</evidence>
<keyword evidence="2 3" id="KW-1015">Disulfide bond</keyword>
<sequence length="127" mass="14144">MWGLPFPLGYFSEASGGHVKLDEETDLGYVEDGTPCGEQMMCLDHRCLPVDHFNFSSCFGTSKKICSGHGICSNELKCVCDEDYSGDDCSTYFPYKQKKEMKANDGNRLSKISSTGIKVIDKAQKKY</sequence>
<name>A0ABN9MCE4_9NEOB</name>
<organism evidence="5 6">
    <name type="scientific">Ranitomeya imitator</name>
    <name type="common">mimic poison frog</name>
    <dbReference type="NCBI Taxonomy" id="111125"/>
    <lineage>
        <taxon>Eukaryota</taxon>
        <taxon>Metazoa</taxon>
        <taxon>Chordata</taxon>
        <taxon>Craniata</taxon>
        <taxon>Vertebrata</taxon>
        <taxon>Euteleostomi</taxon>
        <taxon>Amphibia</taxon>
        <taxon>Batrachia</taxon>
        <taxon>Anura</taxon>
        <taxon>Neobatrachia</taxon>
        <taxon>Hyloidea</taxon>
        <taxon>Dendrobatidae</taxon>
        <taxon>Dendrobatinae</taxon>
        <taxon>Ranitomeya</taxon>
    </lineage>
</organism>
<keyword evidence="6" id="KW-1185">Reference proteome</keyword>
<evidence type="ECO:0000313" key="6">
    <source>
        <dbReference type="Proteomes" id="UP001176940"/>
    </source>
</evidence>
<dbReference type="PANTHER" id="PTHR11905">
    <property type="entry name" value="ADAM A DISINTEGRIN AND METALLOPROTEASE DOMAIN"/>
    <property type="match status" value="1"/>
</dbReference>
<protein>
    <recommendedName>
        <fullName evidence="4">EGF-like domain-containing protein</fullName>
    </recommendedName>
</protein>
<dbReference type="SUPFAM" id="SSF57196">
    <property type="entry name" value="EGF/Laminin"/>
    <property type="match status" value="1"/>
</dbReference>
<dbReference type="PROSITE" id="PS50026">
    <property type="entry name" value="EGF_3"/>
    <property type="match status" value="1"/>
</dbReference>
<dbReference type="SMART" id="SM00608">
    <property type="entry name" value="ACR"/>
    <property type="match status" value="1"/>
</dbReference>
<evidence type="ECO:0000256" key="3">
    <source>
        <dbReference type="PROSITE-ProRule" id="PRU00076"/>
    </source>
</evidence>
<evidence type="ECO:0000313" key="5">
    <source>
        <dbReference type="EMBL" id="CAJ0964434.1"/>
    </source>
</evidence>
<evidence type="ECO:0000256" key="2">
    <source>
        <dbReference type="ARBA" id="ARBA00023157"/>
    </source>
</evidence>
<dbReference type="PROSITE" id="PS00022">
    <property type="entry name" value="EGF_1"/>
    <property type="match status" value="1"/>
</dbReference>
<keyword evidence="1 3" id="KW-0245">EGF-like domain</keyword>
<dbReference type="PANTHER" id="PTHR11905:SF14">
    <property type="entry name" value="DISINTEGRIN AND METALLOPROTEINASE DOMAIN-CONTAINING PROTEIN 22"/>
    <property type="match status" value="1"/>
</dbReference>
<proteinExistence type="predicted"/>